<proteinExistence type="predicted"/>
<dbReference type="EMBL" id="QKVO01000014">
    <property type="protein sequence ID" value="RAO94867.1"/>
    <property type="molecule type" value="Genomic_DNA"/>
</dbReference>
<sequence>MRLKLVSLTVSAPSPFLFFLPQLKATEIPYTLTKLSYQEDKELLLDEKGWKIKLDTKDCKNLGQVNYTKATKFVVKCQDHSEEFTFPAYARLYEDSINFWIEIEKEEFSDNLIHFYSFFWSKGTKEETHKPISDNCLFEGTYNNEHSLCLASWKELNNLLQLVKRNKDMALGELVYLNPNT</sequence>
<name>A0A328PRB3_9MOLU</name>
<keyword evidence="2" id="KW-1185">Reference proteome</keyword>
<evidence type="ECO:0000313" key="1">
    <source>
        <dbReference type="EMBL" id="RAO94867.1"/>
    </source>
</evidence>
<dbReference type="RefSeq" id="WP_112665746.1">
    <property type="nucleotide sequence ID" value="NZ_QKVO01000014.1"/>
</dbReference>
<gene>
    <name evidence="1" type="ORF">DNK47_02775</name>
</gene>
<dbReference type="Proteomes" id="UP000249762">
    <property type="component" value="Unassembled WGS sequence"/>
</dbReference>
<organism evidence="1 2">
    <name type="scientific">Mycoplasma wenyonii</name>
    <dbReference type="NCBI Taxonomy" id="65123"/>
    <lineage>
        <taxon>Bacteria</taxon>
        <taxon>Bacillati</taxon>
        <taxon>Mycoplasmatota</taxon>
        <taxon>Mollicutes</taxon>
        <taxon>Mycoplasmataceae</taxon>
        <taxon>Mycoplasma</taxon>
    </lineage>
</organism>
<evidence type="ECO:0000313" key="2">
    <source>
        <dbReference type="Proteomes" id="UP000249762"/>
    </source>
</evidence>
<dbReference type="AlphaFoldDB" id="A0A328PRB3"/>
<reference evidence="2" key="1">
    <citation type="submission" date="2018-06" db="EMBL/GenBank/DDBJ databases">
        <authorList>
            <person name="Martinez Ocampo F."/>
            <person name="Quiroz Castaneda R.E."/>
            <person name="Rojas Lopez X."/>
        </authorList>
    </citation>
    <scope>NUCLEOTIDE SEQUENCE [LARGE SCALE GENOMIC DNA]</scope>
    <source>
        <strain evidence="2">INIFAP02</strain>
    </source>
</reference>
<accession>A0A328PRB3</accession>
<protein>
    <submittedName>
        <fullName evidence="1">Uncharacterized protein</fullName>
    </submittedName>
</protein>
<comment type="caution">
    <text evidence="1">The sequence shown here is derived from an EMBL/GenBank/DDBJ whole genome shotgun (WGS) entry which is preliminary data.</text>
</comment>